<dbReference type="InterPro" id="IPR053304">
    <property type="entry name" value="RNA_M5U_MTase"/>
</dbReference>
<proteinExistence type="predicted"/>
<accession>A0AAE0FIM6</accession>
<dbReference type="Proteomes" id="UP001190700">
    <property type="component" value="Unassembled WGS sequence"/>
</dbReference>
<dbReference type="EMBL" id="LGRX02018077">
    <property type="protein sequence ID" value="KAK3260175.1"/>
    <property type="molecule type" value="Genomic_DNA"/>
</dbReference>
<comment type="caution">
    <text evidence="1">The sequence shown here is derived from an EMBL/GenBank/DDBJ whole genome shotgun (WGS) entry which is preliminary data.</text>
</comment>
<dbReference type="AlphaFoldDB" id="A0AAE0FIM6"/>
<dbReference type="InterPro" id="IPR029063">
    <property type="entry name" value="SAM-dependent_MTases_sf"/>
</dbReference>
<gene>
    <name evidence="1" type="ORF">CYMTET_30853</name>
</gene>
<dbReference type="Gene3D" id="2.40.50.1070">
    <property type="match status" value="1"/>
</dbReference>
<organism evidence="1 2">
    <name type="scientific">Cymbomonas tetramitiformis</name>
    <dbReference type="NCBI Taxonomy" id="36881"/>
    <lineage>
        <taxon>Eukaryota</taxon>
        <taxon>Viridiplantae</taxon>
        <taxon>Chlorophyta</taxon>
        <taxon>Pyramimonadophyceae</taxon>
        <taxon>Pyramimonadales</taxon>
        <taxon>Pyramimonadaceae</taxon>
        <taxon>Cymbomonas</taxon>
    </lineage>
</organism>
<keyword evidence="2" id="KW-1185">Reference proteome</keyword>
<protein>
    <submittedName>
        <fullName evidence="1">Uncharacterized protein</fullName>
    </submittedName>
</protein>
<evidence type="ECO:0000313" key="2">
    <source>
        <dbReference type="Proteomes" id="UP001190700"/>
    </source>
</evidence>
<dbReference type="PANTHER" id="PTHR47548">
    <property type="entry name" value="BNAA06G32370D PROTEIN"/>
    <property type="match status" value="1"/>
</dbReference>
<reference evidence="1 2" key="1">
    <citation type="journal article" date="2015" name="Genome Biol. Evol.">
        <title>Comparative Genomics of a Bacterivorous Green Alga Reveals Evolutionary Causalities and Consequences of Phago-Mixotrophic Mode of Nutrition.</title>
        <authorList>
            <person name="Burns J.A."/>
            <person name="Paasch A."/>
            <person name="Narechania A."/>
            <person name="Kim E."/>
        </authorList>
    </citation>
    <scope>NUCLEOTIDE SEQUENCE [LARGE SCALE GENOMIC DNA]</scope>
    <source>
        <strain evidence="1 2">PLY_AMNH</strain>
    </source>
</reference>
<dbReference type="SUPFAM" id="SSF53335">
    <property type="entry name" value="S-adenosyl-L-methionine-dependent methyltransferases"/>
    <property type="match status" value="1"/>
</dbReference>
<evidence type="ECO:0000313" key="1">
    <source>
        <dbReference type="EMBL" id="KAK3260175.1"/>
    </source>
</evidence>
<dbReference type="PANTHER" id="PTHR47548:SF1">
    <property type="entry name" value="S-ADENOSYL-L-METHIONINE-DEPENDENT METHYLTRANSFERASES SUPERFAMILY PROTEIN"/>
    <property type="match status" value="1"/>
</dbReference>
<name>A0AAE0FIM6_9CHLO</name>
<sequence length="274" mass="30598">MLEAVTLSKFGKIYRSLGSHFPSRHQHNANAVFRETPKVSSPCRNSVTVRSASRGVTATKRDPTDSRWSLDCPHFDRCAGCVLDVGLDSPPVATDGEAFFNSLGISFQLSTGDIHAWRCRVRLAVRGTTAHPRIGLFERNSHNVVPIPKCRVHHPRINQTAQLVEKVVKKCKIEPYSEKGGTGKLRYLQLTANTYDTRLARKQRYTEAPVQVVIVWNTSKMDGETDMQLRKLTEAIWREGASPIGIRKSIGLTPVMKASRHVATMKLCLPATHM</sequence>